<dbReference type="EC" id="2.7.13.3" evidence="3"/>
<evidence type="ECO:0000256" key="6">
    <source>
        <dbReference type="ARBA" id="ARBA00022692"/>
    </source>
</evidence>
<dbReference type="InterPro" id="IPR005467">
    <property type="entry name" value="His_kinase_dom"/>
</dbReference>
<dbReference type="Proteomes" id="UP000638570">
    <property type="component" value="Unassembled WGS sequence"/>
</dbReference>
<evidence type="ECO:0000256" key="3">
    <source>
        <dbReference type="ARBA" id="ARBA00012438"/>
    </source>
</evidence>
<keyword evidence="7" id="KW-0418">Kinase</keyword>
<organism evidence="14 15">
    <name type="scientific">Zobellella iuensis</name>
    <dbReference type="NCBI Taxonomy" id="2803811"/>
    <lineage>
        <taxon>Bacteria</taxon>
        <taxon>Pseudomonadati</taxon>
        <taxon>Pseudomonadota</taxon>
        <taxon>Gammaproteobacteria</taxon>
        <taxon>Aeromonadales</taxon>
        <taxon>Aeromonadaceae</taxon>
        <taxon>Zobellella</taxon>
    </lineage>
</organism>
<dbReference type="SUPFAM" id="SSF47384">
    <property type="entry name" value="Homodimeric domain of signal transducing histidine kinase"/>
    <property type="match status" value="1"/>
</dbReference>
<evidence type="ECO:0000256" key="9">
    <source>
        <dbReference type="ARBA" id="ARBA00023012"/>
    </source>
</evidence>
<dbReference type="Gene3D" id="6.10.340.10">
    <property type="match status" value="1"/>
</dbReference>
<sequence length="445" mass="49877">MSCAPIEPRFATGRILTLWYLLLMTLVTGGLLLAGDHLLGKRLLEKDRQLVATLLDNYRRVGLDAGPDKLVHVLQRDRDFLELSHYRVRYRAPDGHLLFSAGPALPSAGDGRLADDSWSQGYRWQGYRLQVALAAQPRHQDLARYRQTMLQLMLPMLLCSLLLVAWLTRRTLRPIRALIQRVAGLQRDGLEQQVPATASPRTELGQLTLLFNQQMARIHRLVSGLRHALDSAAHDLRTPLTRQRLSLEQALASQDPARWRESLLDCAEENQRMEALLGYLLAITAAEQGLDPARRQHCELGALLREVSELYELAAEDKGLHLGTELAPALWLQGDAQALRQAFANLLDNAVKYTPPGGRIRVRAERDDEHIAVVFEDSGMGIDPADLPHIFERLYRADHGRHSPGYGLGLTLVKAILDGHQARIEVDSSTQGSRFRCLFPLNNSS</sequence>
<dbReference type="InterPro" id="IPR004358">
    <property type="entry name" value="Sig_transdc_His_kin-like_C"/>
</dbReference>
<dbReference type="InterPro" id="IPR003594">
    <property type="entry name" value="HATPase_dom"/>
</dbReference>
<keyword evidence="8 11" id="KW-1133">Transmembrane helix</keyword>
<evidence type="ECO:0000256" key="5">
    <source>
        <dbReference type="ARBA" id="ARBA00022679"/>
    </source>
</evidence>
<keyword evidence="10 11" id="KW-0472">Membrane</keyword>
<dbReference type="Gene3D" id="3.30.565.10">
    <property type="entry name" value="Histidine kinase-like ATPase, C-terminal domain"/>
    <property type="match status" value="1"/>
</dbReference>
<accession>A0ABS1QTX2</accession>
<dbReference type="SMART" id="SM00388">
    <property type="entry name" value="HisKA"/>
    <property type="match status" value="1"/>
</dbReference>
<evidence type="ECO:0000256" key="2">
    <source>
        <dbReference type="ARBA" id="ARBA00004370"/>
    </source>
</evidence>
<comment type="caution">
    <text evidence="14">The sequence shown here is derived from an EMBL/GenBank/DDBJ whole genome shotgun (WGS) entry which is preliminary data.</text>
</comment>
<evidence type="ECO:0000256" key="1">
    <source>
        <dbReference type="ARBA" id="ARBA00000085"/>
    </source>
</evidence>
<dbReference type="CDD" id="cd00075">
    <property type="entry name" value="HATPase"/>
    <property type="match status" value="1"/>
</dbReference>
<keyword evidence="15" id="KW-1185">Reference proteome</keyword>
<dbReference type="PRINTS" id="PR00344">
    <property type="entry name" value="BCTRLSENSOR"/>
</dbReference>
<gene>
    <name evidence="14" type="ORF">JKV55_12840</name>
</gene>
<dbReference type="PROSITE" id="PS50885">
    <property type="entry name" value="HAMP"/>
    <property type="match status" value="1"/>
</dbReference>
<dbReference type="InterPro" id="IPR003661">
    <property type="entry name" value="HisK_dim/P_dom"/>
</dbReference>
<proteinExistence type="predicted"/>
<dbReference type="Pfam" id="PF00512">
    <property type="entry name" value="HisKA"/>
    <property type="match status" value="1"/>
</dbReference>
<keyword evidence="9" id="KW-0902">Two-component regulatory system</keyword>
<dbReference type="Pfam" id="PF02518">
    <property type="entry name" value="HATPase_c"/>
    <property type="match status" value="1"/>
</dbReference>
<evidence type="ECO:0000256" key="7">
    <source>
        <dbReference type="ARBA" id="ARBA00022777"/>
    </source>
</evidence>
<evidence type="ECO:0000256" key="11">
    <source>
        <dbReference type="SAM" id="Phobius"/>
    </source>
</evidence>
<dbReference type="InterPro" id="IPR036097">
    <property type="entry name" value="HisK_dim/P_sf"/>
</dbReference>
<dbReference type="Gene3D" id="1.10.287.130">
    <property type="match status" value="1"/>
</dbReference>
<evidence type="ECO:0000313" key="14">
    <source>
        <dbReference type="EMBL" id="MBL1378201.1"/>
    </source>
</evidence>
<dbReference type="SUPFAM" id="SSF55874">
    <property type="entry name" value="ATPase domain of HSP90 chaperone/DNA topoisomerase II/histidine kinase"/>
    <property type="match status" value="1"/>
</dbReference>
<dbReference type="CDD" id="cd00082">
    <property type="entry name" value="HisKA"/>
    <property type="match status" value="1"/>
</dbReference>
<dbReference type="SMART" id="SM00387">
    <property type="entry name" value="HATPase_c"/>
    <property type="match status" value="1"/>
</dbReference>
<comment type="catalytic activity">
    <reaction evidence="1">
        <text>ATP + protein L-histidine = ADP + protein N-phospho-L-histidine.</text>
        <dbReference type="EC" id="2.7.13.3"/>
    </reaction>
</comment>
<evidence type="ECO:0000313" key="15">
    <source>
        <dbReference type="Proteomes" id="UP000638570"/>
    </source>
</evidence>
<dbReference type="PROSITE" id="PS50109">
    <property type="entry name" value="HIS_KIN"/>
    <property type="match status" value="1"/>
</dbReference>
<keyword evidence="6 11" id="KW-0812">Transmembrane</keyword>
<dbReference type="PANTHER" id="PTHR45436">
    <property type="entry name" value="SENSOR HISTIDINE KINASE YKOH"/>
    <property type="match status" value="1"/>
</dbReference>
<evidence type="ECO:0000256" key="8">
    <source>
        <dbReference type="ARBA" id="ARBA00022989"/>
    </source>
</evidence>
<reference evidence="15" key="1">
    <citation type="submission" date="2021-01" db="EMBL/GenBank/DDBJ databases">
        <title>Genome public.</title>
        <authorList>
            <person name="Liu C."/>
            <person name="Sun Q."/>
        </authorList>
    </citation>
    <scope>NUCLEOTIDE SEQUENCE [LARGE SCALE GENOMIC DNA]</scope>
    <source>
        <strain evidence="15">CGMCC 1.18722</strain>
    </source>
</reference>
<dbReference type="SMART" id="SM00304">
    <property type="entry name" value="HAMP"/>
    <property type="match status" value="1"/>
</dbReference>
<keyword evidence="4" id="KW-0597">Phosphoprotein</keyword>
<feature type="transmembrane region" description="Helical" evidence="11">
    <location>
        <begin position="148"/>
        <end position="167"/>
    </location>
</feature>
<feature type="domain" description="Histidine kinase" evidence="12">
    <location>
        <begin position="231"/>
        <end position="443"/>
    </location>
</feature>
<comment type="subcellular location">
    <subcellularLocation>
        <location evidence="2">Membrane</location>
    </subcellularLocation>
</comment>
<evidence type="ECO:0000259" key="13">
    <source>
        <dbReference type="PROSITE" id="PS50885"/>
    </source>
</evidence>
<evidence type="ECO:0000259" key="12">
    <source>
        <dbReference type="PROSITE" id="PS50109"/>
    </source>
</evidence>
<evidence type="ECO:0000256" key="10">
    <source>
        <dbReference type="ARBA" id="ARBA00023136"/>
    </source>
</evidence>
<dbReference type="EMBL" id="JAERTZ010000025">
    <property type="protein sequence ID" value="MBL1378201.1"/>
    <property type="molecule type" value="Genomic_DNA"/>
</dbReference>
<dbReference type="InterPro" id="IPR003660">
    <property type="entry name" value="HAMP_dom"/>
</dbReference>
<dbReference type="RefSeq" id="WP_202086044.1">
    <property type="nucleotide sequence ID" value="NZ_JAERTZ010000025.1"/>
</dbReference>
<dbReference type="PANTHER" id="PTHR45436:SF5">
    <property type="entry name" value="SENSOR HISTIDINE KINASE TRCS"/>
    <property type="match status" value="1"/>
</dbReference>
<name>A0ABS1QTX2_9GAMM</name>
<dbReference type="InterPro" id="IPR050428">
    <property type="entry name" value="TCS_sensor_his_kinase"/>
</dbReference>
<keyword evidence="5" id="KW-0808">Transferase</keyword>
<feature type="transmembrane region" description="Helical" evidence="11">
    <location>
        <begin position="18"/>
        <end position="39"/>
    </location>
</feature>
<dbReference type="InterPro" id="IPR036890">
    <property type="entry name" value="HATPase_C_sf"/>
</dbReference>
<evidence type="ECO:0000256" key="4">
    <source>
        <dbReference type="ARBA" id="ARBA00022553"/>
    </source>
</evidence>
<feature type="domain" description="HAMP" evidence="13">
    <location>
        <begin position="169"/>
        <end position="223"/>
    </location>
</feature>
<protein>
    <recommendedName>
        <fullName evidence="3">histidine kinase</fullName>
        <ecNumber evidence="3">2.7.13.3</ecNumber>
    </recommendedName>
</protein>